<reference evidence="3" key="1">
    <citation type="journal article" date="2019" name="Int. J. Syst. Evol. Microbiol.">
        <title>The Global Catalogue of Microorganisms (GCM) 10K type strain sequencing project: providing services to taxonomists for standard genome sequencing and annotation.</title>
        <authorList>
            <consortium name="The Broad Institute Genomics Platform"/>
            <consortium name="The Broad Institute Genome Sequencing Center for Infectious Disease"/>
            <person name="Wu L."/>
            <person name="Ma J."/>
        </authorList>
    </citation>
    <scope>NUCLEOTIDE SEQUENCE [LARGE SCALE GENOMIC DNA]</scope>
    <source>
        <strain evidence="3">CCUG 54781</strain>
    </source>
</reference>
<dbReference type="SUPFAM" id="SSF53448">
    <property type="entry name" value="Nucleotide-diphospho-sugar transferases"/>
    <property type="match status" value="1"/>
</dbReference>
<dbReference type="Gene3D" id="3.90.550.10">
    <property type="entry name" value="Spore Coat Polysaccharide Biosynthesis Protein SpsA, Chain A"/>
    <property type="match status" value="1"/>
</dbReference>
<dbReference type="EMBL" id="JBHTCR010000003">
    <property type="protein sequence ID" value="MFC7346653.1"/>
    <property type="molecule type" value="Genomic_DNA"/>
</dbReference>
<name>A0ABW2LVU1_9FLAO</name>
<proteinExistence type="predicted"/>
<evidence type="ECO:0000259" key="1">
    <source>
        <dbReference type="Pfam" id="PF00535"/>
    </source>
</evidence>
<protein>
    <submittedName>
        <fullName evidence="2">Glycosyltransferase family 2 protein</fullName>
    </submittedName>
</protein>
<evidence type="ECO:0000313" key="2">
    <source>
        <dbReference type="EMBL" id="MFC7346653.1"/>
    </source>
</evidence>
<evidence type="ECO:0000313" key="3">
    <source>
        <dbReference type="Proteomes" id="UP001596550"/>
    </source>
</evidence>
<keyword evidence="3" id="KW-1185">Reference proteome</keyword>
<dbReference type="CDD" id="cd00761">
    <property type="entry name" value="Glyco_tranf_GTA_type"/>
    <property type="match status" value="1"/>
</dbReference>
<dbReference type="Pfam" id="PF00535">
    <property type="entry name" value="Glycos_transf_2"/>
    <property type="match status" value="1"/>
</dbReference>
<accession>A0ABW2LVU1</accession>
<feature type="domain" description="Glycosyltransferase 2-like" evidence="1">
    <location>
        <begin position="4"/>
        <end position="163"/>
    </location>
</feature>
<dbReference type="InterPro" id="IPR029044">
    <property type="entry name" value="Nucleotide-diphossugar_trans"/>
</dbReference>
<gene>
    <name evidence="2" type="ORF">ACFQO9_08005</name>
</gene>
<comment type="caution">
    <text evidence="2">The sequence shown here is derived from an EMBL/GenBank/DDBJ whole genome shotgun (WGS) entry which is preliminary data.</text>
</comment>
<dbReference type="Proteomes" id="UP001596550">
    <property type="component" value="Unassembled WGS sequence"/>
</dbReference>
<dbReference type="InterPro" id="IPR001173">
    <property type="entry name" value="Glyco_trans_2-like"/>
</dbReference>
<dbReference type="PANTHER" id="PTHR22916">
    <property type="entry name" value="GLYCOSYLTRANSFERASE"/>
    <property type="match status" value="1"/>
</dbReference>
<organism evidence="2 3">
    <name type="scientific">Chryseobacterium zhengzhouense</name>
    <dbReference type="NCBI Taxonomy" id="1636086"/>
    <lineage>
        <taxon>Bacteria</taxon>
        <taxon>Pseudomonadati</taxon>
        <taxon>Bacteroidota</taxon>
        <taxon>Flavobacteriia</taxon>
        <taxon>Flavobacteriales</taxon>
        <taxon>Weeksellaceae</taxon>
        <taxon>Chryseobacterium group</taxon>
        <taxon>Chryseobacterium</taxon>
    </lineage>
</organism>
<dbReference type="PANTHER" id="PTHR22916:SF3">
    <property type="entry name" value="UDP-GLCNAC:BETAGAL BETA-1,3-N-ACETYLGLUCOSAMINYLTRANSFERASE-LIKE PROTEIN 1"/>
    <property type="match status" value="1"/>
</dbReference>
<sequence>MLFSILIAHYNNFEYFKECYKSILSQTYRNFEIILVDDCSSDDSYQKIIEFTKEAPNVRLFQNHRNMGVGFTKRRCIEMASGEICGFLDPDDAIVENALEISIENHNKDNIATYSKFYLCDNQLKPIRIFQHSRAVKNAKKEFFNVFLEVNHFFTFKKEAYERTAGINPELTSAVDQDLYLKLYETGNLKFINAPLYYYRLHDKGVSQESSKKEKLNKNWHQVISEAAKRRNIDRLYHRKISDIEYLPIFLKQKQNNLLTKILRKFS</sequence>
<dbReference type="RefSeq" id="WP_378176473.1">
    <property type="nucleotide sequence ID" value="NZ_JBHTCR010000003.1"/>
</dbReference>